<dbReference type="SUPFAM" id="SSF57535">
    <property type="entry name" value="Complement control module/SCR domain"/>
    <property type="match status" value="3"/>
</dbReference>
<evidence type="ECO:0000256" key="7">
    <source>
        <dbReference type="PROSITE-ProRule" id="PRU00302"/>
    </source>
</evidence>
<evidence type="ECO:0000256" key="6">
    <source>
        <dbReference type="ARBA" id="ARBA00023180"/>
    </source>
</evidence>
<dbReference type="PANTHER" id="PTHR45656">
    <property type="entry name" value="PROTEIN CBR-CLEC-78"/>
    <property type="match status" value="1"/>
</dbReference>
<dbReference type="Proteomes" id="UP001497623">
    <property type="component" value="Unassembled WGS sequence"/>
</dbReference>
<dbReference type="Pfam" id="PF00084">
    <property type="entry name" value="Sushi"/>
    <property type="match status" value="2"/>
</dbReference>
<keyword evidence="7" id="KW-0768">Sushi</keyword>
<accession>A0AAV2PW79</accession>
<evidence type="ECO:0000256" key="4">
    <source>
        <dbReference type="ARBA" id="ARBA00023136"/>
    </source>
</evidence>
<dbReference type="PROSITE" id="PS50923">
    <property type="entry name" value="SUSHI"/>
    <property type="match status" value="2"/>
</dbReference>
<proteinExistence type="predicted"/>
<name>A0AAV2PW79_MEGNR</name>
<dbReference type="InterPro" id="IPR051277">
    <property type="entry name" value="SEZ6_CSMD_C4BPB_Regulators"/>
</dbReference>
<evidence type="ECO:0000256" key="2">
    <source>
        <dbReference type="ARBA" id="ARBA00022729"/>
    </source>
</evidence>
<gene>
    <name evidence="9" type="ORF">MNOR_LOCUS4114</name>
</gene>
<evidence type="ECO:0000313" key="9">
    <source>
        <dbReference type="EMBL" id="CAL4064465.1"/>
    </source>
</evidence>
<keyword evidence="5 7" id="KW-1015">Disulfide bond</keyword>
<sequence length="117" mass="12746">QGKALLTCQANGNWSAPPPKCVPVSCSVPERPENSNVSGEDFKYGRNITYKCRNGYNLQGEAILTCQANGAWSAPPPKCDRAWCGEPELPKNSIVSGKDFQYGGIVTYTCRNGYILQ</sequence>
<keyword evidence="3" id="KW-0677">Repeat</keyword>
<comment type="subcellular location">
    <subcellularLocation>
        <location evidence="1">Membrane</location>
    </subcellularLocation>
</comment>
<dbReference type="AlphaFoldDB" id="A0AAV2PW79"/>
<keyword evidence="2" id="KW-0732">Signal</keyword>
<evidence type="ECO:0000313" key="10">
    <source>
        <dbReference type="Proteomes" id="UP001497623"/>
    </source>
</evidence>
<keyword evidence="4" id="KW-0472">Membrane</keyword>
<reference evidence="9 10" key="1">
    <citation type="submission" date="2024-05" db="EMBL/GenBank/DDBJ databases">
        <authorList>
            <person name="Wallberg A."/>
        </authorList>
    </citation>
    <scope>NUCLEOTIDE SEQUENCE [LARGE SCALE GENOMIC DNA]</scope>
</reference>
<feature type="disulfide bond" evidence="7">
    <location>
        <begin position="52"/>
        <end position="79"/>
    </location>
</feature>
<dbReference type="Gene3D" id="2.10.70.10">
    <property type="entry name" value="Complement Module, domain 1"/>
    <property type="match status" value="3"/>
</dbReference>
<feature type="domain" description="Sushi" evidence="8">
    <location>
        <begin position="1"/>
        <end position="23"/>
    </location>
</feature>
<feature type="domain" description="Sushi" evidence="8">
    <location>
        <begin position="24"/>
        <end position="81"/>
    </location>
</feature>
<evidence type="ECO:0000259" key="8">
    <source>
        <dbReference type="PROSITE" id="PS50923"/>
    </source>
</evidence>
<dbReference type="GO" id="GO:0016020">
    <property type="term" value="C:membrane"/>
    <property type="evidence" value="ECO:0007669"/>
    <property type="project" value="UniProtKB-SubCell"/>
</dbReference>
<dbReference type="InterPro" id="IPR035976">
    <property type="entry name" value="Sushi/SCR/CCP_sf"/>
</dbReference>
<dbReference type="SMART" id="SM00032">
    <property type="entry name" value="CCP"/>
    <property type="match status" value="1"/>
</dbReference>
<feature type="non-terminal residue" evidence="9">
    <location>
        <position position="117"/>
    </location>
</feature>
<dbReference type="EMBL" id="CAXKWB010001492">
    <property type="protein sequence ID" value="CAL4064465.1"/>
    <property type="molecule type" value="Genomic_DNA"/>
</dbReference>
<dbReference type="PANTHER" id="PTHR45656:SF4">
    <property type="entry name" value="PROTEIN CBR-CLEC-78"/>
    <property type="match status" value="1"/>
</dbReference>
<evidence type="ECO:0000256" key="5">
    <source>
        <dbReference type="ARBA" id="ARBA00023157"/>
    </source>
</evidence>
<evidence type="ECO:0000256" key="3">
    <source>
        <dbReference type="ARBA" id="ARBA00022737"/>
    </source>
</evidence>
<dbReference type="InterPro" id="IPR000436">
    <property type="entry name" value="Sushi_SCR_CCP_dom"/>
</dbReference>
<comment type="caution">
    <text evidence="7">Lacks conserved residue(s) required for the propagation of feature annotation.</text>
</comment>
<protein>
    <recommendedName>
        <fullName evidence="8">Sushi domain-containing protein</fullName>
    </recommendedName>
</protein>
<feature type="non-terminal residue" evidence="9">
    <location>
        <position position="1"/>
    </location>
</feature>
<comment type="caution">
    <text evidence="9">The sequence shown here is derived from an EMBL/GenBank/DDBJ whole genome shotgun (WGS) entry which is preliminary data.</text>
</comment>
<dbReference type="FunFam" id="2.10.70.10:FF:000011">
    <property type="entry name" value="CUB and sushi domain-containing protein 3 isoform A"/>
    <property type="match status" value="1"/>
</dbReference>
<dbReference type="CDD" id="cd00033">
    <property type="entry name" value="CCP"/>
    <property type="match status" value="3"/>
</dbReference>
<keyword evidence="6" id="KW-0325">Glycoprotein</keyword>
<keyword evidence="10" id="KW-1185">Reference proteome</keyword>
<organism evidence="9 10">
    <name type="scientific">Meganyctiphanes norvegica</name>
    <name type="common">Northern krill</name>
    <name type="synonym">Thysanopoda norvegica</name>
    <dbReference type="NCBI Taxonomy" id="48144"/>
    <lineage>
        <taxon>Eukaryota</taxon>
        <taxon>Metazoa</taxon>
        <taxon>Ecdysozoa</taxon>
        <taxon>Arthropoda</taxon>
        <taxon>Crustacea</taxon>
        <taxon>Multicrustacea</taxon>
        <taxon>Malacostraca</taxon>
        <taxon>Eumalacostraca</taxon>
        <taxon>Eucarida</taxon>
        <taxon>Euphausiacea</taxon>
        <taxon>Euphausiidae</taxon>
        <taxon>Meganyctiphanes</taxon>
    </lineage>
</organism>
<evidence type="ECO:0000256" key="1">
    <source>
        <dbReference type="ARBA" id="ARBA00004370"/>
    </source>
</evidence>